<evidence type="ECO:0000313" key="2">
    <source>
        <dbReference type="EMBL" id="GHH71246.1"/>
    </source>
</evidence>
<protein>
    <submittedName>
        <fullName evidence="2">Uncharacterized protein</fullName>
    </submittedName>
</protein>
<feature type="compositionally biased region" description="Basic and acidic residues" evidence="1">
    <location>
        <begin position="1"/>
        <end position="12"/>
    </location>
</feature>
<dbReference type="AlphaFoldDB" id="A0A919KTC7"/>
<feature type="region of interest" description="Disordered" evidence="1">
    <location>
        <begin position="1"/>
        <end position="30"/>
    </location>
</feature>
<sequence>MRGRVAVDEQPDRGAAVPLPHRPVSTGKDEVDDALDEERLTDRFYACAHRAVTLWLISSGSGNAVRASGEIRL</sequence>
<comment type="caution">
    <text evidence="2">The sequence shown here is derived from an EMBL/GenBank/DDBJ whole genome shotgun (WGS) entry which is preliminary data.</text>
</comment>
<reference evidence="2" key="2">
    <citation type="submission" date="2020-09" db="EMBL/GenBank/DDBJ databases">
        <authorList>
            <person name="Sun Q."/>
            <person name="Zhou Y."/>
        </authorList>
    </citation>
    <scope>NUCLEOTIDE SEQUENCE</scope>
    <source>
        <strain evidence="2">CGMCC 4.7398</strain>
    </source>
</reference>
<name>A0A919KTC7_9MICO</name>
<accession>A0A919KTC7</accession>
<keyword evidence="3" id="KW-1185">Reference proteome</keyword>
<gene>
    <name evidence="2" type="ORF">GCM10017772_19350</name>
</gene>
<evidence type="ECO:0000256" key="1">
    <source>
        <dbReference type="SAM" id="MobiDB-lite"/>
    </source>
</evidence>
<reference evidence="2" key="1">
    <citation type="journal article" date="2014" name="Int. J. Syst. Evol. Microbiol.">
        <title>Complete genome sequence of Corynebacterium casei LMG S-19264T (=DSM 44701T), isolated from a smear-ripened cheese.</title>
        <authorList>
            <consortium name="US DOE Joint Genome Institute (JGI-PGF)"/>
            <person name="Walter F."/>
            <person name="Albersmeier A."/>
            <person name="Kalinowski J."/>
            <person name="Ruckert C."/>
        </authorList>
    </citation>
    <scope>NUCLEOTIDE SEQUENCE</scope>
    <source>
        <strain evidence="2">CGMCC 4.7398</strain>
    </source>
</reference>
<dbReference type="Proteomes" id="UP000627369">
    <property type="component" value="Unassembled WGS sequence"/>
</dbReference>
<dbReference type="EMBL" id="BNAS01000002">
    <property type="protein sequence ID" value="GHH71246.1"/>
    <property type="molecule type" value="Genomic_DNA"/>
</dbReference>
<evidence type="ECO:0000313" key="3">
    <source>
        <dbReference type="Proteomes" id="UP000627369"/>
    </source>
</evidence>
<organism evidence="2 3">
    <name type="scientific">Promicromonospora soli</name>
    <dbReference type="NCBI Taxonomy" id="2035533"/>
    <lineage>
        <taxon>Bacteria</taxon>
        <taxon>Bacillati</taxon>
        <taxon>Actinomycetota</taxon>
        <taxon>Actinomycetes</taxon>
        <taxon>Micrococcales</taxon>
        <taxon>Promicromonosporaceae</taxon>
        <taxon>Promicromonospora</taxon>
    </lineage>
</organism>
<proteinExistence type="predicted"/>